<dbReference type="RefSeq" id="XP_018005248.1">
    <property type="nucleotide sequence ID" value="XM_018142267.1"/>
</dbReference>
<organism evidence="2 3">
    <name type="scientific">Cyphellophora attinorum</name>
    <dbReference type="NCBI Taxonomy" id="1664694"/>
    <lineage>
        <taxon>Eukaryota</taxon>
        <taxon>Fungi</taxon>
        <taxon>Dikarya</taxon>
        <taxon>Ascomycota</taxon>
        <taxon>Pezizomycotina</taxon>
        <taxon>Eurotiomycetes</taxon>
        <taxon>Chaetothyriomycetidae</taxon>
        <taxon>Chaetothyriales</taxon>
        <taxon>Cyphellophoraceae</taxon>
        <taxon>Cyphellophora</taxon>
    </lineage>
</organism>
<dbReference type="PANTHER" id="PTHR28026:SF9">
    <property type="entry name" value="2-HYDROXY-PALMITIC ACID DIOXYGENASE MPO1"/>
    <property type="match status" value="1"/>
</dbReference>
<reference evidence="2 3" key="1">
    <citation type="submission" date="2015-06" db="EMBL/GenBank/DDBJ databases">
        <title>Draft genome of the ant-associated black yeast Phialophora attae CBS 131958.</title>
        <authorList>
            <person name="Moreno L.F."/>
            <person name="Stielow B.J."/>
            <person name="de Hoog S."/>
            <person name="Vicente V.A."/>
            <person name="Weiss V.A."/>
            <person name="de Vries M."/>
            <person name="Cruz L.M."/>
            <person name="Souza E.M."/>
        </authorList>
    </citation>
    <scope>NUCLEOTIDE SEQUENCE [LARGE SCALE GENOMIC DNA]</scope>
    <source>
        <strain evidence="2 3">CBS 131958</strain>
    </source>
</reference>
<dbReference type="VEuPathDB" id="FungiDB:AB675_2306"/>
<feature type="transmembrane region" description="Helical" evidence="1">
    <location>
        <begin position="142"/>
        <end position="163"/>
    </location>
</feature>
<dbReference type="Proteomes" id="UP000038010">
    <property type="component" value="Unassembled WGS sequence"/>
</dbReference>
<dbReference type="GO" id="GO:0046521">
    <property type="term" value="P:sphingoid catabolic process"/>
    <property type="evidence" value="ECO:0007669"/>
    <property type="project" value="TreeGrafter"/>
</dbReference>
<sequence>MAGALNLEKQLRFYGAYHHNPVNIWIHITCVPVILWSFILLCTNTPDLVKIPDQYQIPYLPPNLGLFVCSAYCVLYVLLEPVAGTALAALLLASTAWANHLTSTYGMTANYYALAAHVGSWIAQFVGHGRFEGRKPALLDNLFQAFFLAPLFVWLEVFFMLGYRPDLQQRIEGLVLEDIAKFKAEQKQAVNGKANGKAVNGHAKAS</sequence>
<keyword evidence="1" id="KW-0472">Membrane</keyword>
<evidence type="ECO:0000256" key="1">
    <source>
        <dbReference type="SAM" id="Phobius"/>
    </source>
</evidence>
<feature type="transmembrane region" description="Helical" evidence="1">
    <location>
        <begin position="64"/>
        <end position="97"/>
    </location>
</feature>
<gene>
    <name evidence="2" type="ORF">AB675_2306</name>
</gene>
<dbReference type="PANTHER" id="PTHR28026">
    <property type="entry name" value="DUF962 DOMAIN PROTEIN (AFU_ORTHOLOGUE AFUA_8G05310)"/>
    <property type="match status" value="1"/>
</dbReference>
<name>A0A0N1HXJ5_9EURO</name>
<accession>A0A0N1HXJ5</accession>
<dbReference type="OrthoDB" id="2124888at2759"/>
<dbReference type="AlphaFoldDB" id="A0A0N1HXJ5"/>
<dbReference type="InterPro" id="IPR009305">
    <property type="entry name" value="Mpo1-like"/>
</dbReference>
<evidence type="ECO:0000313" key="2">
    <source>
        <dbReference type="EMBL" id="KPI45285.1"/>
    </source>
</evidence>
<dbReference type="GO" id="GO:0005783">
    <property type="term" value="C:endoplasmic reticulum"/>
    <property type="evidence" value="ECO:0007669"/>
    <property type="project" value="TreeGrafter"/>
</dbReference>
<keyword evidence="3" id="KW-1185">Reference proteome</keyword>
<keyword evidence="1" id="KW-1133">Transmembrane helix</keyword>
<dbReference type="Pfam" id="PF06127">
    <property type="entry name" value="Mpo1-like"/>
    <property type="match status" value="1"/>
</dbReference>
<feature type="transmembrane region" description="Helical" evidence="1">
    <location>
        <begin position="24"/>
        <end position="43"/>
    </location>
</feature>
<dbReference type="GeneID" id="28734147"/>
<protein>
    <submittedName>
        <fullName evidence="2">Putative endoplasmic reticulum membrane protein</fullName>
    </submittedName>
</protein>
<evidence type="ECO:0000313" key="3">
    <source>
        <dbReference type="Proteomes" id="UP000038010"/>
    </source>
</evidence>
<dbReference type="GO" id="GO:0016020">
    <property type="term" value="C:membrane"/>
    <property type="evidence" value="ECO:0007669"/>
    <property type="project" value="GOC"/>
</dbReference>
<comment type="caution">
    <text evidence="2">The sequence shown here is derived from an EMBL/GenBank/DDBJ whole genome shotgun (WGS) entry which is preliminary data.</text>
</comment>
<dbReference type="EMBL" id="LFJN01000002">
    <property type="protein sequence ID" value="KPI45285.1"/>
    <property type="molecule type" value="Genomic_DNA"/>
</dbReference>
<proteinExistence type="predicted"/>
<keyword evidence="1" id="KW-0812">Transmembrane</keyword>